<dbReference type="AlphaFoldDB" id="A0AAE5B6G1"/>
<dbReference type="Proteomes" id="UP000175993">
    <property type="component" value="Unassembled WGS sequence"/>
</dbReference>
<accession>A0AAE5B6G1</accession>
<dbReference type="EMBL" id="MBEV02000005">
    <property type="protein sequence ID" value="MUP05613.1"/>
    <property type="molecule type" value="Genomic_DNA"/>
</dbReference>
<keyword evidence="2" id="KW-0614">Plasmid</keyword>
<evidence type="ECO:0000313" key="2">
    <source>
        <dbReference type="EMBL" id="MBF2714285.1"/>
    </source>
</evidence>
<dbReference type="RefSeq" id="WP_070165767.1">
    <property type="nucleotide sequence ID" value="NZ_CP118261.1"/>
</dbReference>
<organism evidence="2 5">
    <name type="scientific">Agrobacterium vitis</name>
    <name type="common">Rhizobium vitis</name>
    <dbReference type="NCBI Taxonomy" id="373"/>
    <lineage>
        <taxon>Bacteria</taxon>
        <taxon>Pseudomonadati</taxon>
        <taxon>Pseudomonadota</taxon>
        <taxon>Alphaproteobacteria</taxon>
        <taxon>Hyphomicrobiales</taxon>
        <taxon>Rhizobiaceae</taxon>
        <taxon>Rhizobium/Agrobacterium group</taxon>
        <taxon>Agrobacterium</taxon>
    </lineage>
</organism>
<evidence type="ECO:0000313" key="3">
    <source>
        <dbReference type="EMBL" id="MUP05613.1"/>
    </source>
</evidence>
<dbReference type="Proteomes" id="UP000655037">
    <property type="component" value="Unassembled WGS sequence"/>
</dbReference>
<dbReference type="EMBL" id="JACXXJ020000003">
    <property type="protein sequence ID" value="MBF2714216.1"/>
    <property type="molecule type" value="Genomic_DNA"/>
</dbReference>
<protein>
    <submittedName>
        <fullName evidence="2">Uncharacterized protein</fullName>
    </submittedName>
</protein>
<geneLocation type="plasmid" evidence="2">
    <name>unnamed3</name>
</geneLocation>
<proteinExistence type="predicted"/>
<dbReference type="EMBL" id="JACXXJ020000004">
    <property type="protein sequence ID" value="MBF2714285.1"/>
    <property type="molecule type" value="Genomic_DNA"/>
</dbReference>
<evidence type="ECO:0000313" key="5">
    <source>
        <dbReference type="Proteomes" id="UP000655037"/>
    </source>
</evidence>
<reference evidence="2" key="2">
    <citation type="submission" date="2020-11" db="EMBL/GenBank/DDBJ databases">
        <title>Agrobacterium vitis strain K377 genome.</title>
        <authorList>
            <person name="Xi H."/>
        </authorList>
    </citation>
    <scope>NUCLEOTIDE SEQUENCE</scope>
    <source>
        <strain evidence="2">K377</strain>
        <plasmid evidence="2">unnamed3</plasmid>
    </source>
</reference>
<evidence type="ECO:0000313" key="1">
    <source>
        <dbReference type="EMBL" id="MBF2714216.1"/>
    </source>
</evidence>
<sequence length="157" mass="17265">MAGLADAFFERINCYHMADWLQETMLKLGRPMPNPALQPGAFSRADRSWGLILTFGRVGTSLDNWQDEIILVSAEGDSTSPMPFGLDPINETPASATMKLSGNIAGPGDVSGDADERRISFFMEGGRLIELRFNEGMIGFDRIIMARLGVPQEWQPA</sequence>
<comment type="caution">
    <text evidence="2">The sequence shown here is derived from an EMBL/GenBank/DDBJ whole genome shotgun (WGS) entry which is preliminary data.</text>
</comment>
<gene>
    <name evidence="3" type="ORF">BBI04_012445</name>
    <name evidence="1" type="ORF">IEI95_008165</name>
    <name evidence="2" type="ORF">IEI95_008540</name>
</gene>
<evidence type="ECO:0000313" key="4">
    <source>
        <dbReference type="Proteomes" id="UP000175993"/>
    </source>
</evidence>
<name>A0AAE5B6G1_AGRVI</name>
<reference evidence="3 4" key="1">
    <citation type="submission" date="2019-11" db="EMBL/GenBank/DDBJ databases">
        <title>Whole-genome sequencing of Allorhizobium vitis.</title>
        <authorList>
            <person name="Gan H.M."/>
            <person name="Savka M.A."/>
        </authorList>
    </citation>
    <scope>NUCLEOTIDE SEQUENCE [LARGE SCALE GENOMIC DNA]</scope>
    <source>
        <strain evidence="3 4">AB4</strain>
    </source>
</reference>